<dbReference type="GO" id="GO:0007165">
    <property type="term" value="P:signal transduction"/>
    <property type="evidence" value="ECO:0007669"/>
    <property type="project" value="UniProtKB-KW"/>
</dbReference>
<dbReference type="GO" id="GO:0005886">
    <property type="term" value="C:plasma membrane"/>
    <property type="evidence" value="ECO:0007669"/>
    <property type="project" value="UniProtKB-SubCell"/>
</dbReference>
<evidence type="ECO:0000256" key="8">
    <source>
        <dbReference type="ARBA" id="ARBA00023170"/>
    </source>
</evidence>
<dbReference type="GO" id="GO:0004984">
    <property type="term" value="F:olfactory receptor activity"/>
    <property type="evidence" value="ECO:0007669"/>
    <property type="project" value="InterPro"/>
</dbReference>
<dbReference type="AlphaFoldDB" id="A0A6J2X4B9"/>
<comment type="subcellular location">
    <subcellularLocation>
        <location evidence="1 10">Cell membrane</location>
        <topology evidence="1 10">Multi-pass membrane protein</topology>
    </subcellularLocation>
</comment>
<dbReference type="RefSeq" id="XP_030746041.1">
    <property type="nucleotide sequence ID" value="XM_030890181.1"/>
</dbReference>
<dbReference type="Pfam" id="PF02949">
    <property type="entry name" value="7tm_6"/>
    <property type="match status" value="1"/>
</dbReference>
<dbReference type="Proteomes" id="UP000504635">
    <property type="component" value="Unplaced"/>
</dbReference>
<organism evidence="11 12">
    <name type="scientific">Sitophilus oryzae</name>
    <name type="common">Rice weevil</name>
    <name type="synonym">Curculio oryzae</name>
    <dbReference type="NCBI Taxonomy" id="7048"/>
    <lineage>
        <taxon>Eukaryota</taxon>
        <taxon>Metazoa</taxon>
        <taxon>Ecdysozoa</taxon>
        <taxon>Arthropoda</taxon>
        <taxon>Hexapoda</taxon>
        <taxon>Insecta</taxon>
        <taxon>Pterygota</taxon>
        <taxon>Neoptera</taxon>
        <taxon>Endopterygota</taxon>
        <taxon>Coleoptera</taxon>
        <taxon>Polyphaga</taxon>
        <taxon>Cucujiformia</taxon>
        <taxon>Curculionidae</taxon>
        <taxon>Dryophthorinae</taxon>
        <taxon>Sitophilus</taxon>
    </lineage>
</organism>
<dbReference type="FunCoup" id="A0A6J2X4B9">
    <property type="interactions" value="30"/>
</dbReference>
<dbReference type="PANTHER" id="PTHR21137">
    <property type="entry name" value="ODORANT RECEPTOR"/>
    <property type="match status" value="1"/>
</dbReference>
<feature type="transmembrane region" description="Helical" evidence="10">
    <location>
        <begin position="197"/>
        <end position="221"/>
    </location>
</feature>
<keyword evidence="9 10" id="KW-0807">Transducer</keyword>
<keyword evidence="5 10" id="KW-0552">Olfaction</keyword>
<gene>
    <name evidence="12" type="primary">LOC115874882</name>
</gene>
<evidence type="ECO:0000256" key="10">
    <source>
        <dbReference type="RuleBase" id="RU351113"/>
    </source>
</evidence>
<evidence type="ECO:0000313" key="12">
    <source>
        <dbReference type="RefSeq" id="XP_030746041.1"/>
    </source>
</evidence>
<feature type="transmembrane region" description="Helical" evidence="10">
    <location>
        <begin position="273"/>
        <end position="294"/>
    </location>
</feature>
<reference evidence="12" key="1">
    <citation type="submission" date="2025-08" db="UniProtKB">
        <authorList>
            <consortium name="RefSeq"/>
        </authorList>
    </citation>
    <scope>IDENTIFICATION</scope>
    <source>
        <tissue evidence="12">Gonads</tissue>
    </source>
</reference>
<evidence type="ECO:0000256" key="4">
    <source>
        <dbReference type="ARBA" id="ARBA00022692"/>
    </source>
</evidence>
<feature type="transmembrane region" description="Helical" evidence="10">
    <location>
        <begin position="300"/>
        <end position="318"/>
    </location>
</feature>
<keyword evidence="11" id="KW-1185">Reference proteome</keyword>
<keyword evidence="3 10" id="KW-0716">Sensory transduction</keyword>
<keyword evidence="6 10" id="KW-1133">Transmembrane helix</keyword>
<evidence type="ECO:0000256" key="6">
    <source>
        <dbReference type="ARBA" id="ARBA00022989"/>
    </source>
</evidence>
<dbReference type="GeneID" id="115874882"/>
<evidence type="ECO:0000256" key="3">
    <source>
        <dbReference type="ARBA" id="ARBA00022606"/>
    </source>
</evidence>
<evidence type="ECO:0000313" key="11">
    <source>
        <dbReference type="Proteomes" id="UP000504635"/>
    </source>
</evidence>
<protein>
    <recommendedName>
        <fullName evidence="10">Odorant receptor</fullName>
    </recommendedName>
</protein>
<accession>A0A6J2X4B9</accession>
<dbReference type="KEGG" id="soy:115874882"/>
<dbReference type="InterPro" id="IPR004117">
    <property type="entry name" value="7tm6_olfct_rcpt"/>
</dbReference>
<feature type="transmembrane region" description="Helical" evidence="10">
    <location>
        <begin position="45"/>
        <end position="62"/>
    </location>
</feature>
<dbReference type="InParanoid" id="A0A6J2X4B9"/>
<feature type="transmembrane region" description="Helical" evidence="10">
    <location>
        <begin position="68"/>
        <end position="88"/>
    </location>
</feature>
<evidence type="ECO:0000256" key="2">
    <source>
        <dbReference type="ARBA" id="ARBA00022475"/>
    </source>
</evidence>
<keyword evidence="2" id="KW-1003">Cell membrane</keyword>
<comment type="similarity">
    <text evidence="10">Belongs to the insect chemoreceptor superfamily. Heteromeric odorant receptor channel (TC 1.A.69) family.</text>
</comment>
<keyword evidence="8 10" id="KW-0675">Receptor</keyword>
<evidence type="ECO:0000256" key="1">
    <source>
        <dbReference type="ARBA" id="ARBA00004651"/>
    </source>
</evidence>
<dbReference type="GO" id="GO:0005549">
    <property type="term" value="F:odorant binding"/>
    <property type="evidence" value="ECO:0007669"/>
    <property type="project" value="InterPro"/>
</dbReference>
<proteinExistence type="inferred from homology"/>
<feature type="transmembrane region" description="Helical" evidence="10">
    <location>
        <begin position="130"/>
        <end position="147"/>
    </location>
</feature>
<evidence type="ECO:0000256" key="9">
    <source>
        <dbReference type="ARBA" id="ARBA00023224"/>
    </source>
</evidence>
<dbReference type="OrthoDB" id="6769048at2759"/>
<name>A0A6J2X4B9_SITOR</name>
<keyword evidence="7 10" id="KW-0472">Membrane</keyword>
<dbReference type="PANTHER" id="PTHR21137:SF35">
    <property type="entry name" value="ODORANT RECEPTOR 19A-RELATED"/>
    <property type="match status" value="1"/>
</dbReference>
<sequence>MASETELFRFSKHLLLVTGLMPLHQIKWPAFYQNMYRGMSLGMQAVYGTCIVLFTIELMIVIKTDTQAAPPVLECLTFVSVVTAKIILLQSKKMTNIIDMAFKEEDLINQVKDKATLDIYSQHVKYCNKVCAVILFFLYATGALYLIDGYIENKAYLKQYLKEYNYNKTLLARPHPVPVWFPFDKNKHYNPAICYEVFHITSTVVYNSAAQQLIISVLIYLKADLRILQHIINTVEQRKENEKISMQECLKVAIKKYQKITAWVEDFNNSFRYIVLLEYCVTSLMLAAILVQIIQGVKVWFNTSFFILSFLQLFTLSWNANEIIIESSDALSKAIYETHWYNMDKESATLIKIMLLRCQRPLSITIPGIGPVTTDAAVSVILYSIAEDNPDLKIEIR</sequence>
<keyword evidence="4 10" id="KW-0812">Transmembrane</keyword>
<evidence type="ECO:0000256" key="7">
    <source>
        <dbReference type="ARBA" id="ARBA00023136"/>
    </source>
</evidence>
<evidence type="ECO:0000256" key="5">
    <source>
        <dbReference type="ARBA" id="ARBA00022725"/>
    </source>
</evidence>
<comment type="caution">
    <text evidence="10">Lacks conserved residue(s) required for the propagation of feature annotation.</text>
</comment>